<dbReference type="Proteomes" id="UP000887574">
    <property type="component" value="Unplaced"/>
</dbReference>
<proteinExistence type="predicted"/>
<dbReference type="WBParaSite" id="jg17360">
    <property type="protein sequence ID" value="jg17360"/>
    <property type="gene ID" value="jg17360"/>
</dbReference>
<dbReference type="AlphaFoldDB" id="A0A915D8Y0"/>
<evidence type="ECO:0000313" key="1">
    <source>
        <dbReference type="Proteomes" id="UP000887574"/>
    </source>
</evidence>
<reference evidence="2" key="1">
    <citation type="submission" date="2022-11" db="UniProtKB">
        <authorList>
            <consortium name="WormBaseParasite"/>
        </authorList>
    </citation>
    <scope>IDENTIFICATION</scope>
</reference>
<keyword evidence="1" id="KW-1185">Reference proteome</keyword>
<accession>A0A915D8Y0</accession>
<protein>
    <submittedName>
        <fullName evidence="2">Uncharacterized protein</fullName>
    </submittedName>
</protein>
<organism evidence="1 2">
    <name type="scientific">Ditylenchus dipsaci</name>
    <dbReference type="NCBI Taxonomy" id="166011"/>
    <lineage>
        <taxon>Eukaryota</taxon>
        <taxon>Metazoa</taxon>
        <taxon>Ecdysozoa</taxon>
        <taxon>Nematoda</taxon>
        <taxon>Chromadorea</taxon>
        <taxon>Rhabditida</taxon>
        <taxon>Tylenchina</taxon>
        <taxon>Tylenchomorpha</taxon>
        <taxon>Sphaerularioidea</taxon>
        <taxon>Anguinidae</taxon>
        <taxon>Anguininae</taxon>
        <taxon>Ditylenchus</taxon>
    </lineage>
</organism>
<evidence type="ECO:0000313" key="2">
    <source>
        <dbReference type="WBParaSite" id="jg17360"/>
    </source>
</evidence>
<sequence length="145" mass="16537">MVYSFCSKYSSENRCVVDYDAVISLFHFIAQAPSNSPLLPTSQKRMFKASENLLQSVGEMKNYGSLEERQELCRKNIELFCCSIIPCLDFAAWRTRFTTSILRNLCQVYLDVVAIVNSLPDAKKVRVLNEFCVKLSKLILESSAF</sequence>
<name>A0A915D8Y0_9BILA</name>